<keyword evidence="13" id="KW-0732">Signal</keyword>
<evidence type="ECO:0000313" key="15">
    <source>
        <dbReference type="EMBL" id="ACX96091.1"/>
    </source>
</evidence>
<evidence type="ECO:0000259" key="14">
    <source>
        <dbReference type="PROSITE" id="PS51352"/>
    </source>
</evidence>
<evidence type="ECO:0000256" key="7">
    <source>
        <dbReference type="ARBA" id="ARBA00023157"/>
    </source>
</evidence>
<dbReference type="eggNOG" id="COG1225">
    <property type="taxonomic scope" value="Bacteria"/>
</dbReference>
<dbReference type="Gene3D" id="3.40.30.10">
    <property type="entry name" value="Glutaredoxin"/>
    <property type="match status" value="1"/>
</dbReference>
<dbReference type="AlphaFoldDB" id="D0L068"/>
<comment type="catalytic activity">
    <reaction evidence="12">
        <text>a hydroperoxide + [thioredoxin]-dithiol = an alcohol + [thioredoxin]-disulfide + H2O</text>
        <dbReference type="Rhea" id="RHEA:62620"/>
        <dbReference type="Rhea" id="RHEA-COMP:10698"/>
        <dbReference type="Rhea" id="RHEA-COMP:10700"/>
        <dbReference type="ChEBI" id="CHEBI:15377"/>
        <dbReference type="ChEBI" id="CHEBI:29950"/>
        <dbReference type="ChEBI" id="CHEBI:30879"/>
        <dbReference type="ChEBI" id="CHEBI:35924"/>
        <dbReference type="ChEBI" id="CHEBI:50058"/>
        <dbReference type="EC" id="1.11.1.24"/>
    </reaction>
</comment>
<comment type="subunit">
    <text evidence="2">Monomer.</text>
</comment>
<dbReference type="GO" id="GO:0045454">
    <property type="term" value="P:cell redox homeostasis"/>
    <property type="evidence" value="ECO:0007669"/>
    <property type="project" value="TreeGrafter"/>
</dbReference>
<dbReference type="SUPFAM" id="SSF52833">
    <property type="entry name" value="Thioredoxin-like"/>
    <property type="match status" value="1"/>
</dbReference>
<dbReference type="HOGENOM" id="CLU_042529_14_1_6"/>
<keyword evidence="7" id="KW-1015">Disulfide bond</keyword>
<dbReference type="FunFam" id="3.40.30.10:FF:000007">
    <property type="entry name" value="Thioredoxin-dependent thiol peroxidase"/>
    <property type="match status" value="1"/>
</dbReference>
<dbReference type="InterPro" id="IPR036249">
    <property type="entry name" value="Thioredoxin-like_sf"/>
</dbReference>
<dbReference type="KEGG" id="hna:Hneap_1255"/>
<organism evidence="15 16">
    <name type="scientific">Halothiobacillus neapolitanus (strain ATCC 23641 / DSM 15147 / CIP 104769 / NCIMB 8539 / c2)</name>
    <name type="common">Thiobacillus neapolitanus</name>
    <dbReference type="NCBI Taxonomy" id="555778"/>
    <lineage>
        <taxon>Bacteria</taxon>
        <taxon>Pseudomonadati</taxon>
        <taxon>Pseudomonadota</taxon>
        <taxon>Gammaproteobacteria</taxon>
        <taxon>Chromatiales</taxon>
        <taxon>Halothiobacillaceae</taxon>
        <taxon>Halothiobacillus</taxon>
    </lineage>
</organism>
<dbReference type="InterPro" id="IPR013766">
    <property type="entry name" value="Thioredoxin_domain"/>
</dbReference>
<evidence type="ECO:0000313" key="16">
    <source>
        <dbReference type="Proteomes" id="UP000009102"/>
    </source>
</evidence>
<evidence type="ECO:0000256" key="4">
    <source>
        <dbReference type="ARBA" id="ARBA00022559"/>
    </source>
</evidence>
<dbReference type="CDD" id="cd03017">
    <property type="entry name" value="PRX_BCP"/>
    <property type="match status" value="1"/>
</dbReference>
<dbReference type="STRING" id="555778.Hneap_1255"/>
<evidence type="ECO:0000256" key="11">
    <source>
        <dbReference type="ARBA" id="ARBA00042639"/>
    </source>
</evidence>
<feature type="chain" id="PRO_5003009655" description="thioredoxin-dependent peroxiredoxin" evidence="13">
    <location>
        <begin position="26"/>
        <end position="181"/>
    </location>
</feature>
<evidence type="ECO:0000256" key="13">
    <source>
        <dbReference type="SAM" id="SignalP"/>
    </source>
</evidence>
<name>D0L068_HALNC</name>
<evidence type="ECO:0000256" key="1">
    <source>
        <dbReference type="ARBA" id="ARBA00003330"/>
    </source>
</evidence>
<dbReference type="EC" id="1.11.1.24" evidence="3"/>
<dbReference type="InterPro" id="IPR000866">
    <property type="entry name" value="AhpC/TSA"/>
</dbReference>
<accession>D0L068</accession>
<gene>
    <name evidence="15" type="ordered locus">Hneap_1255</name>
</gene>
<sequence length="181" mass="19734">MKSGLLLLSSLIMVLSLAWSGAVLAALKVGETAPSFNLPDQKGVMHSLADYRGKWLVLYFYPKDETPGCTTEACTFRDDIATIQSMGAVVVGISEDSIDSHARFAKKYHLPFTLLADDDGATAQEYDSLFSILGMMKFAKRHTFIISPDGRLAAKFMDVDPDDHSKNVIAKLTSLINGSPK</sequence>
<evidence type="ECO:0000256" key="2">
    <source>
        <dbReference type="ARBA" id="ARBA00011245"/>
    </source>
</evidence>
<dbReference type="Pfam" id="PF00578">
    <property type="entry name" value="AhpC-TSA"/>
    <property type="match status" value="1"/>
</dbReference>
<evidence type="ECO:0000256" key="6">
    <source>
        <dbReference type="ARBA" id="ARBA00023002"/>
    </source>
</evidence>
<dbReference type="GO" id="GO:0005737">
    <property type="term" value="C:cytoplasm"/>
    <property type="evidence" value="ECO:0007669"/>
    <property type="project" value="TreeGrafter"/>
</dbReference>
<comment type="similarity">
    <text evidence="10">Belongs to the peroxiredoxin family. BCP/PrxQ subfamily.</text>
</comment>
<dbReference type="EMBL" id="CP001801">
    <property type="protein sequence ID" value="ACX96091.1"/>
    <property type="molecule type" value="Genomic_DNA"/>
</dbReference>
<keyword evidence="16" id="KW-1185">Reference proteome</keyword>
<dbReference type="OrthoDB" id="9812811at2"/>
<keyword evidence="5" id="KW-0049">Antioxidant</keyword>
<keyword evidence="6" id="KW-0560">Oxidoreductase</keyword>
<evidence type="ECO:0000256" key="5">
    <source>
        <dbReference type="ARBA" id="ARBA00022862"/>
    </source>
</evidence>
<dbReference type="PROSITE" id="PS51352">
    <property type="entry name" value="THIOREDOXIN_2"/>
    <property type="match status" value="1"/>
</dbReference>
<dbReference type="PANTHER" id="PTHR42801:SF4">
    <property type="entry name" value="AHPC_TSA FAMILY PROTEIN"/>
    <property type="match status" value="1"/>
</dbReference>
<evidence type="ECO:0000256" key="12">
    <source>
        <dbReference type="ARBA" id="ARBA00049091"/>
    </source>
</evidence>
<evidence type="ECO:0000256" key="10">
    <source>
        <dbReference type="ARBA" id="ARBA00038489"/>
    </source>
</evidence>
<keyword evidence="4" id="KW-0575">Peroxidase</keyword>
<dbReference type="PANTHER" id="PTHR42801">
    <property type="entry name" value="THIOREDOXIN-DEPENDENT PEROXIDE REDUCTASE"/>
    <property type="match status" value="1"/>
</dbReference>
<keyword evidence="8" id="KW-0676">Redox-active center</keyword>
<evidence type="ECO:0000256" key="3">
    <source>
        <dbReference type="ARBA" id="ARBA00013017"/>
    </source>
</evidence>
<evidence type="ECO:0000256" key="8">
    <source>
        <dbReference type="ARBA" id="ARBA00023284"/>
    </source>
</evidence>
<dbReference type="Proteomes" id="UP000009102">
    <property type="component" value="Chromosome"/>
</dbReference>
<evidence type="ECO:0000256" key="9">
    <source>
        <dbReference type="ARBA" id="ARBA00032824"/>
    </source>
</evidence>
<protein>
    <recommendedName>
        <fullName evidence="3">thioredoxin-dependent peroxiredoxin</fullName>
        <ecNumber evidence="3">1.11.1.24</ecNumber>
    </recommendedName>
    <alternativeName>
        <fullName evidence="9">Thioredoxin peroxidase</fullName>
    </alternativeName>
    <alternativeName>
        <fullName evidence="11">Thioredoxin-dependent peroxiredoxin Bcp</fullName>
    </alternativeName>
</protein>
<dbReference type="GO" id="GO:0008379">
    <property type="term" value="F:thioredoxin peroxidase activity"/>
    <property type="evidence" value="ECO:0007669"/>
    <property type="project" value="TreeGrafter"/>
</dbReference>
<feature type="domain" description="Thioredoxin" evidence="14">
    <location>
        <begin position="27"/>
        <end position="177"/>
    </location>
</feature>
<comment type="function">
    <text evidence="1">Thiol-specific peroxidase that catalyzes the reduction of hydrogen peroxide and organic hydroperoxides to water and alcohols, respectively. Plays a role in cell protection against oxidative stress by detoxifying peroxides and as sensor of hydrogen peroxide-mediated signaling events.</text>
</comment>
<feature type="signal peptide" evidence="13">
    <location>
        <begin position="1"/>
        <end position="25"/>
    </location>
</feature>
<reference evidence="15 16" key="1">
    <citation type="submission" date="2009-10" db="EMBL/GenBank/DDBJ databases">
        <title>Complete sequence of Halothiobacillus neapolitanus c2.</title>
        <authorList>
            <consortium name="US DOE Joint Genome Institute"/>
            <person name="Lucas S."/>
            <person name="Copeland A."/>
            <person name="Lapidus A."/>
            <person name="Glavina del Rio T."/>
            <person name="Tice H."/>
            <person name="Bruce D."/>
            <person name="Goodwin L."/>
            <person name="Pitluck S."/>
            <person name="Davenport K."/>
            <person name="Brettin T."/>
            <person name="Detter J.C."/>
            <person name="Han C."/>
            <person name="Tapia R."/>
            <person name="Larimer F."/>
            <person name="Land M."/>
            <person name="Hauser L."/>
            <person name="Kyrpides N."/>
            <person name="Mikhailova N."/>
            <person name="Kerfeld C."/>
            <person name="Cannon G."/>
            <person name="Heinhort S."/>
        </authorList>
    </citation>
    <scope>NUCLEOTIDE SEQUENCE [LARGE SCALE GENOMIC DNA]</scope>
    <source>
        <strain evidence="16">ATCC 23641 / c2</strain>
    </source>
</reference>
<proteinExistence type="inferred from homology"/>
<dbReference type="InterPro" id="IPR050924">
    <property type="entry name" value="Peroxiredoxin_BCP/PrxQ"/>
</dbReference>
<dbReference type="GO" id="GO:0034599">
    <property type="term" value="P:cellular response to oxidative stress"/>
    <property type="evidence" value="ECO:0007669"/>
    <property type="project" value="TreeGrafter"/>
</dbReference>